<dbReference type="PROSITE" id="PS50263">
    <property type="entry name" value="CN_HYDROLASE"/>
    <property type="match status" value="1"/>
</dbReference>
<dbReference type="RefSeq" id="WP_075735815.1">
    <property type="nucleotide sequence ID" value="NZ_CP009249.1"/>
</dbReference>
<dbReference type="CDD" id="cd07581">
    <property type="entry name" value="nitrilase_3"/>
    <property type="match status" value="1"/>
</dbReference>
<comment type="similarity">
    <text evidence="1">Belongs to the carbon-nitrogen hydrolase superfamily. NIT1/NIT2 family.</text>
</comment>
<protein>
    <submittedName>
        <fullName evidence="3">Amidohydrolase</fullName>
    </submittedName>
</protein>
<sequence>MKIAAVQFNSTGDIKENLATITKLVTKAAGEGAKLIVLPEATSQNFDSGRLDTQAQELDGPFATGLREVAEKLDVVVVAGMFRPADSVGDVNRVYNTALITGAGVHKGYNKIHTYDVEDYQESETVKPGDSLCTFEVEGVTVGVAICYDVRYPEQFRDLARAGAQVIAVPVSWADGPGKLEQWRLLSTARGLDSTAYIVAADQSRPGGNAKAGETSGPLGVGHSVVVSPTGERLAEAGYEDTIIYADIDPEVVDKVRAKLPVLK</sequence>
<dbReference type="Gene3D" id="3.60.110.10">
    <property type="entry name" value="Carbon-nitrogen hydrolase"/>
    <property type="match status" value="1"/>
</dbReference>
<dbReference type="SUPFAM" id="SSF56317">
    <property type="entry name" value="Carbon-nitrogen hydrolase"/>
    <property type="match status" value="1"/>
</dbReference>
<dbReference type="GO" id="GO:0016787">
    <property type="term" value="F:hydrolase activity"/>
    <property type="evidence" value="ECO:0007669"/>
    <property type="project" value="UniProtKB-KW"/>
</dbReference>
<evidence type="ECO:0000256" key="1">
    <source>
        <dbReference type="ARBA" id="ARBA00010613"/>
    </source>
</evidence>
<dbReference type="InterPro" id="IPR036526">
    <property type="entry name" value="C-N_Hydrolase_sf"/>
</dbReference>
<accession>A0A1L7D5F3</accession>
<evidence type="ECO:0000259" key="2">
    <source>
        <dbReference type="PROSITE" id="PS50263"/>
    </source>
</evidence>
<dbReference type="Proteomes" id="UP000185491">
    <property type="component" value="Chromosome"/>
</dbReference>
<feature type="domain" description="CN hydrolase" evidence="2">
    <location>
        <begin position="1"/>
        <end position="250"/>
    </location>
</feature>
<dbReference type="OrthoDB" id="9811121at2"/>
<name>A0A1L7D5F3_9CORY</name>
<dbReference type="InterPro" id="IPR003010">
    <property type="entry name" value="C-N_Hydrolase"/>
</dbReference>
<dbReference type="STRING" id="161895.CPHO_11055"/>
<dbReference type="KEGG" id="cpho:CPHO_11055"/>
<keyword evidence="3" id="KW-0378">Hydrolase</keyword>
<dbReference type="Pfam" id="PF00795">
    <property type="entry name" value="CN_hydrolase"/>
    <property type="match status" value="1"/>
</dbReference>
<reference evidence="3 4" key="1">
    <citation type="submission" date="2014-08" db="EMBL/GenBank/DDBJ databases">
        <title>Complete genome sequence of Corynebacterium phocae M408/89/1(T)(=DSM 44612(T)), isolated from the common seal (Phoca vitulina).</title>
        <authorList>
            <person name="Ruckert C."/>
            <person name="Albersmeier A."/>
            <person name="Winkler A."/>
            <person name="Kalinowski J."/>
        </authorList>
    </citation>
    <scope>NUCLEOTIDE SEQUENCE [LARGE SCALE GENOMIC DNA]</scope>
    <source>
        <strain evidence="3 4">M408/89/1</strain>
    </source>
</reference>
<dbReference type="EMBL" id="CP009249">
    <property type="protein sequence ID" value="APT93340.1"/>
    <property type="molecule type" value="Genomic_DNA"/>
</dbReference>
<dbReference type="PANTHER" id="PTHR23088:SF27">
    <property type="entry name" value="DEAMINATED GLUTATHIONE AMIDASE"/>
    <property type="match status" value="1"/>
</dbReference>
<evidence type="ECO:0000313" key="3">
    <source>
        <dbReference type="EMBL" id="APT93340.1"/>
    </source>
</evidence>
<dbReference type="AlphaFoldDB" id="A0A1L7D5F3"/>
<dbReference type="PANTHER" id="PTHR23088">
    <property type="entry name" value="NITRILASE-RELATED"/>
    <property type="match status" value="1"/>
</dbReference>
<evidence type="ECO:0000313" key="4">
    <source>
        <dbReference type="Proteomes" id="UP000185491"/>
    </source>
</evidence>
<keyword evidence="4" id="KW-1185">Reference proteome</keyword>
<gene>
    <name evidence="3" type="ORF">CPHO_11055</name>
</gene>
<organism evidence="3 4">
    <name type="scientific">Corynebacterium phocae</name>
    <dbReference type="NCBI Taxonomy" id="161895"/>
    <lineage>
        <taxon>Bacteria</taxon>
        <taxon>Bacillati</taxon>
        <taxon>Actinomycetota</taxon>
        <taxon>Actinomycetes</taxon>
        <taxon>Mycobacteriales</taxon>
        <taxon>Corynebacteriaceae</taxon>
        <taxon>Corynebacterium</taxon>
    </lineage>
</organism>
<proteinExistence type="inferred from homology"/>